<dbReference type="AlphaFoldDB" id="A0A0D7APW1"/>
<protein>
    <submittedName>
        <fullName evidence="1">Uncharacterized protein</fullName>
    </submittedName>
</protein>
<dbReference type="Proteomes" id="UP000054144">
    <property type="component" value="Unassembled WGS sequence"/>
</dbReference>
<sequence length="433" mass="50104">MFSESGARLEDLDPKFDLKGWAAKQDAVDDETDCQPFRGFSEVTVDIQVPSGEKHQAPTTFSVPGLYCRKLTTLIQDVFAEPLAEKFHFTPFRQFRDIPNISPDAPEAERVERLYSEVYNSDEFIAEHDRIQRLDLHPDDAGCKLERVVAGLMFWSDATHLADFGTAKLWPIYMYLGNLSKYERAKPTSGACHHLAYILSLSNSFQDTIKESHAKWNTQKADILTHCRRELAHAVWNHLLDDDFIHAYKYGMVIDCRDGVRRRVYPRVFTYSADYPEKVLLSTICDKGLCLCPRCLILKEQVHLMGQVHDTKQRQSNTRIYARHLVDMTRQWIYELGYGIRSTAVETILKPTSLVPTQNAFAERLNIEPADILVVDLMHEFELGVWKSLFTHLIHILYAVDTHGALVEELDKRFFRCIFKFSPRLINNLNRFR</sequence>
<evidence type="ECO:0000313" key="1">
    <source>
        <dbReference type="EMBL" id="KIY52823.1"/>
    </source>
</evidence>
<dbReference type="Pfam" id="PF18759">
    <property type="entry name" value="Plavaka"/>
    <property type="match status" value="1"/>
</dbReference>
<dbReference type="OrthoDB" id="3208495at2759"/>
<keyword evidence="2" id="KW-1185">Reference proteome</keyword>
<dbReference type="InterPro" id="IPR041078">
    <property type="entry name" value="Plavaka"/>
</dbReference>
<reference evidence="1 2" key="1">
    <citation type="journal article" date="2015" name="Fungal Genet. Biol.">
        <title>Evolution of novel wood decay mechanisms in Agaricales revealed by the genome sequences of Fistulina hepatica and Cylindrobasidium torrendii.</title>
        <authorList>
            <person name="Floudas D."/>
            <person name="Held B.W."/>
            <person name="Riley R."/>
            <person name="Nagy L.G."/>
            <person name="Koehler G."/>
            <person name="Ransdell A.S."/>
            <person name="Younus H."/>
            <person name="Chow J."/>
            <person name="Chiniquy J."/>
            <person name="Lipzen A."/>
            <person name="Tritt A."/>
            <person name="Sun H."/>
            <person name="Haridas S."/>
            <person name="LaButti K."/>
            <person name="Ohm R.A."/>
            <person name="Kues U."/>
            <person name="Blanchette R.A."/>
            <person name="Grigoriev I.V."/>
            <person name="Minto R.E."/>
            <person name="Hibbett D.S."/>
        </authorList>
    </citation>
    <scope>NUCLEOTIDE SEQUENCE [LARGE SCALE GENOMIC DNA]</scope>
    <source>
        <strain evidence="1 2">ATCC 64428</strain>
    </source>
</reference>
<evidence type="ECO:0000313" key="2">
    <source>
        <dbReference type="Proteomes" id="UP000054144"/>
    </source>
</evidence>
<accession>A0A0D7APW1</accession>
<proteinExistence type="predicted"/>
<organism evidence="1 2">
    <name type="scientific">Fistulina hepatica ATCC 64428</name>
    <dbReference type="NCBI Taxonomy" id="1128425"/>
    <lineage>
        <taxon>Eukaryota</taxon>
        <taxon>Fungi</taxon>
        <taxon>Dikarya</taxon>
        <taxon>Basidiomycota</taxon>
        <taxon>Agaricomycotina</taxon>
        <taxon>Agaricomycetes</taxon>
        <taxon>Agaricomycetidae</taxon>
        <taxon>Agaricales</taxon>
        <taxon>Fistulinaceae</taxon>
        <taxon>Fistulina</taxon>
    </lineage>
</organism>
<gene>
    <name evidence="1" type="ORF">FISHEDRAFT_34712</name>
</gene>
<name>A0A0D7APW1_9AGAR</name>
<dbReference type="EMBL" id="KN881630">
    <property type="protein sequence ID" value="KIY52823.1"/>
    <property type="molecule type" value="Genomic_DNA"/>
</dbReference>